<reference evidence="2 3" key="1">
    <citation type="submission" date="2016-10" db="EMBL/GenBank/DDBJ databases">
        <authorList>
            <person name="de Groot N.N."/>
        </authorList>
    </citation>
    <scope>NUCLEOTIDE SEQUENCE [LARGE SCALE GENOMIC DNA]</scope>
    <source>
        <strain evidence="2 3">DSM 1801</strain>
    </source>
</reference>
<evidence type="ECO:0000313" key="2">
    <source>
        <dbReference type="EMBL" id="SET56452.1"/>
    </source>
</evidence>
<feature type="transmembrane region" description="Helical" evidence="1">
    <location>
        <begin position="43"/>
        <end position="62"/>
    </location>
</feature>
<keyword evidence="1" id="KW-0472">Membrane</keyword>
<dbReference type="Pfam" id="PF07242">
    <property type="entry name" value="DUF1430"/>
    <property type="match status" value="1"/>
</dbReference>
<evidence type="ECO:0000256" key="1">
    <source>
        <dbReference type="SAM" id="Phobius"/>
    </source>
</evidence>
<dbReference type="InterPro" id="IPR006541">
    <property type="entry name" value="Bacteriocin_ass"/>
</dbReference>
<dbReference type="Proteomes" id="UP000199800">
    <property type="component" value="Unassembled WGS sequence"/>
</dbReference>
<dbReference type="OrthoDB" id="2824371at2"/>
<organism evidence="2 3">
    <name type="scientific">[Clostridium] polysaccharolyticum</name>
    <dbReference type="NCBI Taxonomy" id="29364"/>
    <lineage>
        <taxon>Bacteria</taxon>
        <taxon>Bacillati</taxon>
        <taxon>Bacillota</taxon>
        <taxon>Clostridia</taxon>
        <taxon>Lachnospirales</taxon>
        <taxon>Lachnospiraceae</taxon>
    </lineage>
</organism>
<accession>A0A1I0FEB5</accession>
<dbReference type="RefSeq" id="WP_092478803.1">
    <property type="nucleotide sequence ID" value="NZ_FOHN01000031.1"/>
</dbReference>
<gene>
    <name evidence="2" type="ORF">SAMN04487772_1311</name>
</gene>
<proteinExistence type="predicted"/>
<name>A0A1I0FEB5_9FIRM</name>
<keyword evidence="1" id="KW-0812">Transmembrane</keyword>
<dbReference type="AlphaFoldDB" id="A0A1I0FEB5"/>
<dbReference type="EMBL" id="FOHN01000031">
    <property type="protein sequence ID" value="SET56452.1"/>
    <property type="molecule type" value="Genomic_DNA"/>
</dbReference>
<keyword evidence="3" id="KW-1185">Reference proteome</keyword>
<evidence type="ECO:0000313" key="3">
    <source>
        <dbReference type="Proteomes" id="UP000199800"/>
    </source>
</evidence>
<protein>
    <submittedName>
        <fullName evidence="2">Uncharacterized protein</fullName>
    </submittedName>
</protein>
<sequence>MLVLLLDIAVIVATNKMEYRTHALEISLKKVLGYSLFERHKKLILRNIFTDVVTISMLGIASLFMSHLSMLICIITGLVITGIELAIILKNIILVEKQNIQKALKGGCL</sequence>
<feature type="transmembrane region" description="Helical" evidence="1">
    <location>
        <begin position="68"/>
        <end position="89"/>
    </location>
</feature>
<keyword evidence="1" id="KW-1133">Transmembrane helix</keyword>